<gene>
    <name evidence="2" type="ORF">M404DRAFT_147775</name>
</gene>
<keyword evidence="3" id="KW-1185">Reference proteome</keyword>
<name>A0A0C3J0C0_PISTI</name>
<reference evidence="2 3" key="1">
    <citation type="submission" date="2014-04" db="EMBL/GenBank/DDBJ databases">
        <authorList>
            <consortium name="DOE Joint Genome Institute"/>
            <person name="Kuo A."/>
            <person name="Kohler A."/>
            <person name="Costa M.D."/>
            <person name="Nagy L.G."/>
            <person name="Floudas D."/>
            <person name="Copeland A."/>
            <person name="Barry K.W."/>
            <person name="Cichocki N."/>
            <person name="Veneault-Fourrey C."/>
            <person name="LaButti K."/>
            <person name="Lindquist E.A."/>
            <person name="Lipzen A."/>
            <person name="Lundell T."/>
            <person name="Morin E."/>
            <person name="Murat C."/>
            <person name="Sun H."/>
            <person name="Tunlid A."/>
            <person name="Henrissat B."/>
            <person name="Grigoriev I.V."/>
            <person name="Hibbett D.S."/>
            <person name="Martin F."/>
            <person name="Nordberg H.P."/>
            <person name="Cantor M.N."/>
            <person name="Hua S.X."/>
        </authorList>
    </citation>
    <scope>NUCLEOTIDE SEQUENCE [LARGE SCALE GENOMIC DNA]</scope>
    <source>
        <strain evidence="2 3">Marx 270</strain>
    </source>
</reference>
<evidence type="ECO:0000256" key="1">
    <source>
        <dbReference type="SAM" id="MobiDB-lite"/>
    </source>
</evidence>
<evidence type="ECO:0000313" key="3">
    <source>
        <dbReference type="Proteomes" id="UP000054217"/>
    </source>
</evidence>
<dbReference type="AlphaFoldDB" id="A0A0C3J0C0"/>
<evidence type="ECO:0000313" key="2">
    <source>
        <dbReference type="EMBL" id="KIO02543.1"/>
    </source>
</evidence>
<dbReference type="STRING" id="870435.A0A0C3J0C0"/>
<protein>
    <submittedName>
        <fullName evidence="2">Uncharacterized protein</fullName>
    </submittedName>
</protein>
<dbReference type="InParanoid" id="A0A0C3J0C0"/>
<sequence length="141" mass="15270">MTPIHFACDLPPDVTGTSTDNSTEKLLPLPAFSCIQTSSRDPDNPVAREVPSTTPSRPLWSVRASASPPLGLVPSRTAHDEAILPLVHGRRRAYRSAVPEFDIALALQLHPGLGISADSAWVVRFLMTIFGWFAVALSTNR</sequence>
<dbReference type="EMBL" id="KN831981">
    <property type="protein sequence ID" value="KIO02543.1"/>
    <property type="molecule type" value="Genomic_DNA"/>
</dbReference>
<dbReference type="Proteomes" id="UP000054217">
    <property type="component" value="Unassembled WGS sequence"/>
</dbReference>
<reference evidence="3" key="2">
    <citation type="submission" date="2015-01" db="EMBL/GenBank/DDBJ databases">
        <title>Evolutionary Origins and Diversification of the Mycorrhizal Mutualists.</title>
        <authorList>
            <consortium name="DOE Joint Genome Institute"/>
            <consortium name="Mycorrhizal Genomics Consortium"/>
            <person name="Kohler A."/>
            <person name="Kuo A."/>
            <person name="Nagy L.G."/>
            <person name="Floudas D."/>
            <person name="Copeland A."/>
            <person name="Barry K.W."/>
            <person name="Cichocki N."/>
            <person name="Veneault-Fourrey C."/>
            <person name="LaButti K."/>
            <person name="Lindquist E.A."/>
            <person name="Lipzen A."/>
            <person name="Lundell T."/>
            <person name="Morin E."/>
            <person name="Murat C."/>
            <person name="Riley R."/>
            <person name="Ohm R."/>
            <person name="Sun H."/>
            <person name="Tunlid A."/>
            <person name="Henrissat B."/>
            <person name="Grigoriev I.V."/>
            <person name="Hibbett D.S."/>
            <person name="Martin F."/>
        </authorList>
    </citation>
    <scope>NUCLEOTIDE SEQUENCE [LARGE SCALE GENOMIC DNA]</scope>
    <source>
        <strain evidence="3">Marx 270</strain>
    </source>
</reference>
<organism evidence="2 3">
    <name type="scientific">Pisolithus tinctorius Marx 270</name>
    <dbReference type="NCBI Taxonomy" id="870435"/>
    <lineage>
        <taxon>Eukaryota</taxon>
        <taxon>Fungi</taxon>
        <taxon>Dikarya</taxon>
        <taxon>Basidiomycota</taxon>
        <taxon>Agaricomycotina</taxon>
        <taxon>Agaricomycetes</taxon>
        <taxon>Agaricomycetidae</taxon>
        <taxon>Boletales</taxon>
        <taxon>Sclerodermatineae</taxon>
        <taxon>Pisolithaceae</taxon>
        <taxon>Pisolithus</taxon>
    </lineage>
</organism>
<proteinExistence type="predicted"/>
<accession>A0A0C3J0C0</accession>
<feature type="region of interest" description="Disordered" evidence="1">
    <location>
        <begin position="35"/>
        <end position="60"/>
    </location>
</feature>
<dbReference type="HOGENOM" id="CLU_1826056_0_0_1"/>
<dbReference type="OrthoDB" id="2686083at2759"/>